<protein>
    <recommendedName>
        <fullName evidence="14">Cation transporter</fullName>
    </recommendedName>
</protein>
<keyword evidence="7 12" id="KW-0812">Transmembrane</keyword>
<feature type="transmembrane region" description="Helical" evidence="12">
    <location>
        <begin position="337"/>
        <end position="356"/>
    </location>
</feature>
<feature type="transmembrane region" description="Helical" evidence="12">
    <location>
        <begin position="135"/>
        <end position="162"/>
    </location>
</feature>
<feature type="transmembrane region" description="Helical" evidence="12">
    <location>
        <begin position="273"/>
        <end position="291"/>
    </location>
</feature>
<feature type="transmembrane region" description="Helical" evidence="12">
    <location>
        <begin position="461"/>
        <end position="483"/>
    </location>
</feature>
<organism evidence="13">
    <name type="scientific">marine metagenome</name>
    <dbReference type="NCBI Taxonomy" id="408172"/>
    <lineage>
        <taxon>unclassified sequences</taxon>
        <taxon>metagenomes</taxon>
        <taxon>ecological metagenomes</taxon>
    </lineage>
</organism>
<evidence type="ECO:0000256" key="11">
    <source>
        <dbReference type="ARBA" id="ARBA00023136"/>
    </source>
</evidence>
<feature type="non-terminal residue" evidence="13">
    <location>
        <position position="1"/>
    </location>
</feature>
<evidence type="ECO:0000256" key="3">
    <source>
        <dbReference type="ARBA" id="ARBA00022448"/>
    </source>
</evidence>
<keyword evidence="8" id="KW-0630">Potassium</keyword>
<sequence>VTGLALLFMSAGMLVSAIVGLVAGSAGLALLGATAITALLGAGLSWTTRPGALDHATVFTAVGGTWVAASMVGALPYLLAGTFAVAGRPWTVVVADALFESISGYSCTGSTVFGSHNPIADQGAGILLYRQLTQWAGGMGIVVLVVTVLPSLRASGLGLIDAEAPGMGVDRLAPRVRDTAIRFWRLYLGLTVLIAAGFLVAGMGPFDAVAHALTTASTGGFSTRDASIGYWDSVAVESVLIVALILAAASFTLHSRSWSRKRITHFADHEFRGFLSVLAICTLVVSTLLALDGMAPARALRTGLFNVVTLGTSGGFGNATGAGSDGDWVRWGAGPQMVLLFLLIFGGCTGSTAGGVKIMRLRVGMAHAARTLHSFRRPRALLPVRQGTATLPDSLVDRVAGFMVVYGMLVVGGTVLVAALGTDLVTAVSGVIGSLGNMGPALGDAGPTASFVDGFPTPARLVLALLMLVGRLEIFPMLLMLVAPYRSFRGASRQTRRPGH</sequence>
<evidence type="ECO:0000256" key="4">
    <source>
        <dbReference type="ARBA" id="ARBA00022475"/>
    </source>
</evidence>
<comment type="similarity">
    <text evidence="2">Belongs to the TrkH potassium transport family.</text>
</comment>
<proteinExistence type="inferred from homology"/>
<dbReference type="EMBL" id="UINC01001511">
    <property type="protein sequence ID" value="SUZ82523.1"/>
    <property type="molecule type" value="Genomic_DNA"/>
</dbReference>
<evidence type="ECO:0000256" key="1">
    <source>
        <dbReference type="ARBA" id="ARBA00004429"/>
    </source>
</evidence>
<evidence type="ECO:0000256" key="7">
    <source>
        <dbReference type="ARBA" id="ARBA00022692"/>
    </source>
</evidence>
<dbReference type="InterPro" id="IPR003445">
    <property type="entry name" value="Cat_transpt"/>
</dbReference>
<accession>A0A381QYB3</accession>
<evidence type="ECO:0000256" key="5">
    <source>
        <dbReference type="ARBA" id="ARBA00022519"/>
    </source>
</evidence>
<feature type="transmembrane region" description="Helical" evidence="12">
    <location>
        <begin position="58"/>
        <end position="79"/>
    </location>
</feature>
<keyword evidence="3" id="KW-0813">Transport</keyword>
<evidence type="ECO:0000256" key="10">
    <source>
        <dbReference type="ARBA" id="ARBA00023065"/>
    </source>
</evidence>
<keyword evidence="4" id="KW-1003">Cell membrane</keyword>
<keyword evidence="10" id="KW-0406">Ion transport</keyword>
<evidence type="ECO:0000313" key="13">
    <source>
        <dbReference type="EMBL" id="SUZ82523.1"/>
    </source>
</evidence>
<feature type="transmembrane region" description="Helical" evidence="12">
    <location>
        <begin position="234"/>
        <end position="253"/>
    </location>
</feature>
<reference evidence="13" key="1">
    <citation type="submission" date="2018-05" db="EMBL/GenBank/DDBJ databases">
        <authorList>
            <person name="Lanie J.A."/>
            <person name="Ng W.-L."/>
            <person name="Kazmierczak K.M."/>
            <person name="Andrzejewski T.M."/>
            <person name="Davidsen T.M."/>
            <person name="Wayne K.J."/>
            <person name="Tettelin H."/>
            <person name="Glass J.I."/>
            <person name="Rusch D."/>
            <person name="Podicherti R."/>
            <person name="Tsui H.-C.T."/>
            <person name="Winkler M.E."/>
        </authorList>
    </citation>
    <scope>NUCLEOTIDE SEQUENCE</scope>
</reference>
<feature type="transmembrane region" description="Helical" evidence="12">
    <location>
        <begin position="399"/>
        <end position="420"/>
    </location>
</feature>
<evidence type="ECO:0000256" key="2">
    <source>
        <dbReference type="ARBA" id="ARBA00009137"/>
    </source>
</evidence>
<evidence type="ECO:0000256" key="12">
    <source>
        <dbReference type="SAM" id="Phobius"/>
    </source>
</evidence>
<evidence type="ECO:0000256" key="8">
    <source>
        <dbReference type="ARBA" id="ARBA00022958"/>
    </source>
</evidence>
<keyword evidence="11 12" id="KW-0472">Membrane</keyword>
<comment type="subcellular location">
    <subcellularLocation>
        <location evidence="1">Cell inner membrane</location>
        <topology evidence="1">Multi-pass membrane protein</topology>
    </subcellularLocation>
</comment>
<keyword evidence="5" id="KW-0997">Cell inner membrane</keyword>
<feature type="transmembrane region" description="Helical" evidence="12">
    <location>
        <begin position="27"/>
        <end position="46"/>
    </location>
</feature>
<dbReference type="PANTHER" id="PTHR32024">
    <property type="entry name" value="TRK SYSTEM POTASSIUM UPTAKE PROTEIN TRKG-RELATED"/>
    <property type="match status" value="1"/>
</dbReference>
<evidence type="ECO:0000256" key="6">
    <source>
        <dbReference type="ARBA" id="ARBA00022538"/>
    </source>
</evidence>
<dbReference type="PIRSF" id="PIRSF006247">
    <property type="entry name" value="TrkH"/>
    <property type="match status" value="1"/>
</dbReference>
<dbReference type="Pfam" id="PF02386">
    <property type="entry name" value="TrkH"/>
    <property type="match status" value="1"/>
</dbReference>
<dbReference type="GO" id="GO:0005886">
    <property type="term" value="C:plasma membrane"/>
    <property type="evidence" value="ECO:0007669"/>
    <property type="project" value="UniProtKB-SubCell"/>
</dbReference>
<keyword evidence="6" id="KW-0633">Potassium transport</keyword>
<name>A0A381QYB3_9ZZZZ</name>
<keyword evidence="9 12" id="KW-1133">Transmembrane helix</keyword>
<evidence type="ECO:0000256" key="9">
    <source>
        <dbReference type="ARBA" id="ARBA00022989"/>
    </source>
</evidence>
<evidence type="ECO:0008006" key="14">
    <source>
        <dbReference type="Google" id="ProtNLM"/>
    </source>
</evidence>
<dbReference type="GO" id="GO:0015379">
    <property type="term" value="F:potassium:chloride symporter activity"/>
    <property type="evidence" value="ECO:0007669"/>
    <property type="project" value="InterPro"/>
</dbReference>
<dbReference type="InterPro" id="IPR004772">
    <property type="entry name" value="TrkH"/>
</dbReference>
<dbReference type="PANTHER" id="PTHR32024:SF2">
    <property type="entry name" value="TRK SYSTEM POTASSIUM UPTAKE PROTEIN TRKG-RELATED"/>
    <property type="match status" value="1"/>
</dbReference>
<dbReference type="AlphaFoldDB" id="A0A381QYB3"/>
<feature type="transmembrane region" description="Helical" evidence="12">
    <location>
        <begin position="183"/>
        <end position="203"/>
    </location>
</feature>
<gene>
    <name evidence="13" type="ORF">METZ01_LOCUS35377</name>
</gene>